<dbReference type="EMBL" id="JBDFQZ010000014">
    <property type="protein sequence ID" value="KAK9665201.1"/>
    <property type="molecule type" value="Genomic_DNA"/>
</dbReference>
<dbReference type="Pfam" id="PF05907">
    <property type="entry name" value="CXXC_Zn-b_euk"/>
    <property type="match status" value="1"/>
</dbReference>
<protein>
    <submittedName>
        <fullName evidence="1">Uncharacterized protein</fullName>
    </submittedName>
</protein>
<organism evidence="1 2">
    <name type="scientific">Saponaria officinalis</name>
    <name type="common">Common soapwort</name>
    <name type="synonym">Lychnis saponaria</name>
    <dbReference type="NCBI Taxonomy" id="3572"/>
    <lineage>
        <taxon>Eukaryota</taxon>
        <taxon>Viridiplantae</taxon>
        <taxon>Streptophyta</taxon>
        <taxon>Embryophyta</taxon>
        <taxon>Tracheophyta</taxon>
        <taxon>Spermatophyta</taxon>
        <taxon>Magnoliopsida</taxon>
        <taxon>eudicotyledons</taxon>
        <taxon>Gunneridae</taxon>
        <taxon>Pentapetalae</taxon>
        <taxon>Caryophyllales</taxon>
        <taxon>Caryophyllaceae</taxon>
        <taxon>Caryophylleae</taxon>
        <taxon>Saponaria</taxon>
    </lineage>
</organism>
<name>A0AAW1GN96_SAPOF</name>
<evidence type="ECO:0000313" key="2">
    <source>
        <dbReference type="Proteomes" id="UP001443914"/>
    </source>
</evidence>
<accession>A0AAW1GN96</accession>
<dbReference type="Proteomes" id="UP001443914">
    <property type="component" value="Unassembled WGS sequence"/>
</dbReference>
<keyword evidence="2" id="KW-1185">Reference proteome</keyword>
<proteinExistence type="predicted"/>
<dbReference type="AlphaFoldDB" id="A0AAW1GN96"/>
<comment type="caution">
    <text evidence="1">The sequence shown here is derived from an EMBL/GenBank/DDBJ whole genome shotgun (WGS) entry which is preliminary data.</text>
</comment>
<evidence type="ECO:0000313" key="1">
    <source>
        <dbReference type="EMBL" id="KAK9665201.1"/>
    </source>
</evidence>
<dbReference type="InterPro" id="IPR008584">
    <property type="entry name" value="CXXC_Zn-binding_euk"/>
</dbReference>
<reference evidence="1" key="1">
    <citation type="submission" date="2024-03" db="EMBL/GenBank/DDBJ databases">
        <title>WGS assembly of Saponaria officinalis var. Norfolk2.</title>
        <authorList>
            <person name="Jenkins J."/>
            <person name="Shu S."/>
            <person name="Grimwood J."/>
            <person name="Barry K."/>
            <person name="Goodstein D."/>
            <person name="Schmutz J."/>
            <person name="Leebens-Mack J."/>
            <person name="Osbourn A."/>
        </authorList>
    </citation>
    <scope>NUCLEOTIDE SEQUENCE [LARGE SCALE GENOMIC DNA]</scope>
    <source>
        <strain evidence="1">JIC</strain>
    </source>
</reference>
<dbReference type="SUPFAM" id="SSF141678">
    <property type="entry name" value="MAL13P1.257-like"/>
    <property type="match status" value="1"/>
</dbReference>
<sequence length="56" mass="6264">MLRPTIHWDPFGELLTSGAVFEDVDLLSGEWAEYDEKGNVPVLISNLKSKFDVVKG</sequence>
<gene>
    <name evidence="1" type="ORF">RND81_14G097000</name>
</gene>